<keyword evidence="3" id="KW-0677">Repeat</keyword>
<keyword evidence="9" id="KW-0808">Transferase</keyword>
<dbReference type="GO" id="GO:0042800">
    <property type="term" value="F:histone H3K4 methyltransferase activity"/>
    <property type="evidence" value="ECO:0007669"/>
    <property type="project" value="TreeGrafter"/>
</dbReference>
<evidence type="ECO:0000256" key="4">
    <source>
        <dbReference type="ARBA" id="ARBA00022771"/>
    </source>
</evidence>
<reference evidence="9 10" key="1">
    <citation type="submission" date="2019-05" db="EMBL/GenBank/DDBJ databases">
        <title>Another draft genome of Portunus trituberculatus and its Hox gene families provides insights of decapod evolution.</title>
        <authorList>
            <person name="Jeong J.-H."/>
            <person name="Song I."/>
            <person name="Kim S."/>
            <person name="Choi T."/>
            <person name="Kim D."/>
            <person name="Ryu S."/>
            <person name="Kim W."/>
        </authorList>
    </citation>
    <scope>NUCLEOTIDE SEQUENCE [LARGE SCALE GENOMIC DNA]</scope>
    <source>
        <tissue evidence="9">Muscle</tissue>
    </source>
</reference>
<comment type="caution">
    <text evidence="9">The sequence shown here is derived from an EMBL/GenBank/DDBJ whole genome shotgun (WGS) entry which is preliminary data.</text>
</comment>
<name>A0A5B7H5N6_PORTR</name>
<evidence type="ECO:0000256" key="5">
    <source>
        <dbReference type="ARBA" id="ARBA00022833"/>
    </source>
</evidence>
<evidence type="ECO:0000256" key="3">
    <source>
        <dbReference type="ARBA" id="ARBA00022737"/>
    </source>
</evidence>
<keyword evidence="5" id="KW-0862">Zinc</keyword>
<protein>
    <submittedName>
        <fullName evidence="9">Histone-lysine N-methyltransferase 2C</fullName>
    </submittedName>
</protein>
<evidence type="ECO:0000256" key="2">
    <source>
        <dbReference type="ARBA" id="ARBA00022723"/>
    </source>
</evidence>
<dbReference type="InterPro" id="IPR013083">
    <property type="entry name" value="Znf_RING/FYVE/PHD"/>
</dbReference>
<dbReference type="Proteomes" id="UP000324222">
    <property type="component" value="Unassembled WGS sequence"/>
</dbReference>
<dbReference type="GO" id="GO:0044666">
    <property type="term" value="C:MLL3/4 complex"/>
    <property type="evidence" value="ECO:0007669"/>
    <property type="project" value="TreeGrafter"/>
</dbReference>
<comment type="subcellular location">
    <subcellularLocation>
        <location evidence="1">Nucleus</location>
    </subcellularLocation>
</comment>
<dbReference type="AlphaFoldDB" id="A0A5B7H5N6"/>
<keyword evidence="8" id="KW-0539">Nucleus</keyword>
<keyword evidence="4" id="KW-0863">Zinc-finger</keyword>
<evidence type="ECO:0000313" key="9">
    <source>
        <dbReference type="EMBL" id="MPC64885.1"/>
    </source>
</evidence>
<dbReference type="OrthoDB" id="308383at2759"/>
<evidence type="ECO:0000256" key="8">
    <source>
        <dbReference type="ARBA" id="ARBA00023242"/>
    </source>
</evidence>
<dbReference type="GO" id="GO:0003713">
    <property type="term" value="F:transcription coactivator activity"/>
    <property type="evidence" value="ECO:0007669"/>
    <property type="project" value="TreeGrafter"/>
</dbReference>
<gene>
    <name evidence="9" type="primary">KMT2C_0</name>
    <name evidence="9" type="ORF">E2C01_059007</name>
</gene>
<keyword evidence="7" id="KW-0804">Transcription</keyword>
<dbReference type="GO" id="GO:0045944">
    <property type="term" value="P:positive regulation of transcription by RNA polymerase II"/>
    <property type="evidence" value="ECO:0007669"/>
    <property type="project" value="TreeGrafter"/>
</dbReference>
<keyword evidence="10" id="KW-1185">Reference proteome</keyword>
<keyword evidence="6" id="KW-0805">Transcription regulation</keyword>
<dbReference type="PANTHER" id="PTHR45888:SF6">
    <property type="entry name" value="HL01030P-RELATED"/>
    <property type="match status" value="1"/>
</dbReference>
<dbReference type="EMBL" id="VSRR010022692">
    <property type="protein sequence ID" value="MPC64885.1"/>
    <property type="molecule type" value="Genomic_DNA"/>
</dbReference>
<dbReference type="GO" id="GO:0008270">
    <property type="term" value="F:zinc ion binding"/>
    <property type="evidence" value="ECO:0007669"/>
    <property type="project" value="UniProtKB-KW"/>
</dbReference>
<evidence type="ECO:0000256" key="1">
    <source>
        <dbReference type="ARBA" id="ARBA00004123"/>
    </source>
</evidence>
<evidence type="ECO:0000256" key="6">
    <source>
        <dbReference type="ARBA" id="ARBA00023015"/>
    </source>
</evidence>
<dbReference type="GO" id="GO:0032259">
    <property type="term" value="P:methylation"/>
    <property type="evidence" value="ECO:0007669"/>
    <property type="project" value="UniProtKB-KW"/>
</dbReference>
<accession>A0A5B7H5N6</accession>
<evidence type="ECO:0000313" key="10">
    <source>
        <dbReference type="Proteomes" id="UP000324222"/>
    </source>
</evidence>
<evidence type="ECO:0000256" key="7">
    <source>
        <dbReference type="ARBA" id="ARBA00023163"/>
    </source>
</evidence>
<keyword evidence="2" id="KW-0479">Metal-binding</keyword>
<organism evidence="9 10">
    <name type="scientific">Portunus trituberculatus</name>
    <name type="common">Swimming crab</name>
    <name type="synonym">Neptunus trituberculatus</name>
    <dbReference type="NCBI Taxonomy" id="210409"/>
    <lineage>
        <taxon>Eukaryota</taxon>
        <taxon>Metazoa</taxon>
        <taxon>Ecdysozoa</taxon>
        <taxon>Arthropoda</taxon>
        <taxon>Crustacea</taxon>
        <taxon>Multicrustacea</taxon>
        <taxon>Malacostraca</taxon>
        <taxon>Eumalacostraca</taxon>
        <taxon>Eucarida</taxon>
        <taxon>Decapoda</taxon>
        <taxon>Pleocyemata</taxon>
        <taxon>Brachyura</taxon>
        <taxon>Eubrachyura</taxon>
        <taxon>Portunoidea</taxon>
        <taxon>Portunidae</taxon>
        <taxon>Portuninae</taxon>
        <taxon>Portunus</taxon>
    </lineage>
</organism>
<dbReference type="PANTHER" id="PTHR45888">
    <property type="entry name" value="HL01030P-RELATED"/>
    <property type="match status" value="1"/>
</dbReference>
<dbReference type="Gene3D" id="3.30.40.10">
    <property type="entry name" value="Zinc/RING finger domain, C3HC4 (zinc finger)"/>
    <property type="match status" value="1"/>
</dbReference>
<keyword evidence="9" id="KW-0489">Methyltransferase</keyword>
<sequence length="136" mass="15137">MGGDKGKSPRKQVGEILPEPVDEISLVGHTELPNISMLFEPTGHCYVHYMCALWSSSVELTNDDTITHVDRAVVAGASQRCVQCKKFGATLLCKVSTVICMFAVMIQMLICTPLSYNIIGFFFFLRIHCVNFFLDV</sequence>
<proteinExistence type="predicted"/>